<reference evidence="3 4" key="2">
    <citation type="journal article" date="2018" name="Plant J.">
        <title>The Physcomitrella patens chromosome-scale assembly reveals moss genome structure and evolution.</title>
        <authorList>
            <person name="Lang D."/>
            <person name="Ullrich K.K."/>
            <person name="Murat F."/>
            <person name="Fuchs J."/>
            <person name="Jenkins J."/>
            <person name="Haas F.B."/>
            <person name="Piednoel M."/>
            <person name="Gundlach H."/>
            <person name="Van Bel M."/>
            <person name="Meyberg R."/>
            <person name="Vives C."/>
            <person name="Morata J."/>
            <person name="Symeonidi A."/>
            <person name="Hiss M."/>
            <person name="Muchero W."/>
            <person name="Kamisugi Y."/>
            <person name="Saleh O."/>
            <person name="Blanc G."/>
            <person name="Decker E.L."/>
            <person name="van Gessel N."/>
            <person name="Grimwood J."/>
            <person name="Hayes R.D."/>
            <person name="Graham S.W."/>
            <person name="Gunter L.E."/>
            <person name="McDaniel S.F."/>
            <person name="Hoernstein S.N.W."/>
            <person name="Larsson A."/>
            <person name="Li F.W."/>
            <person name="Perroud P.F."/>
            <person name="Phillips J."/>
            <person name="Ranjan P."/>
            <person name="Rokshar D.S."/>
            <person name="Rothfels C.J."/>
            <person name="Schneider L."/>
            <person name="Shu S."/>
            <person name="Stevenson D.W."/>
            <person name="Thummler F."/>
            <person name="Tillich M."/>
            <person name="Villarreal Aguilar J.C."/>
            <person name="Widiez T."/>
            <person name="Wong G.K."/>
            <person name="Wymore A."/>
            <person name="Zhang Y."/>
            <person name="Zimmer A.D."/>
            <person name="Quatrano R.S."/>
            <person name="Mayer K.F.X."/>
            <person name="Goodstein D."/>
            <person name="Casacuberta J.M."/>
            <person name="Vandepoele K."/>
            <person name="Reski R."/>
            <person name="Cuming A.C."/>
            <person name="Tuskan G.A."/>
            <person name="Maumus F."/>
            <person name="Salse J."/>
            <person name="Schmutz J."/>
            <person name="Rensing S.A."/>
        </authorList>
    </citation>
    <scope>NUCLEOTIDE SEQUENCE [LARGE SCALE GENOMIC DNA]</scope>
    <source>
        <strain evidence="3 4">cv. Gransden 2004</strain>
    </source>
</reference>
<evidence type="ECO:0000313" key="3">
    <source>
        <dbReference type="EnsemblPlants" id="Pp3c11_25570V3.2"/>
    </source>
</evidence>
<organism evidence="3 4">
    <name type="scientific">Physcomitrium patens</name>
    <name type="common">Spreading-leaved earth moss</name>
    <name type="synonym">Physcomitrella patens</name>
    <dbReference type="NCBI Taxonomy" id="3218"/>
    <lineage>
        <taxon>Eukaryota</taxon>
        <taxon>Viridiplantae</taxon>
        <taxon>Streptophyta</taxon>
        <taxon>Embryophyta</taxon>
        <taxon>Bryophyta</taxon>
        <taxon>Bryophytina</taxon>
        <taxon>Bryopsida</taxon>
        <taxon>Funariidae</taxon>
        <taxon>Funariales</taxon>
        <taxon>Funariaceae</taxon>
        <taxon>Physcomitrium</taxon>
    </lineage>
</organism>
<protein>
    <submittedName>
        <fullName evidence="3">Uncharacterized protein</fullName>
    </submittedName>
</protein>
<dbReference type="OrthoDB" id="552664at2759"/>
<dbReference type="RefSeq" id="XP_024389179.1">
    <property type="nucleotide sequence ID" value="XM_024533411.2"/>
</dbReference>
<dbReference type="Gramene" id="Pp3c11_25570V3.2">
    <property type="protein sequence ID" value="Pp3c11_25570V3.2"/>
    <property type="gene ID" value="Pp3c11_25570"/>
</dbReference>
<feature type="coiled-coil region" evidence="1">
    <location>
        <begin position="799"/>
        <end position="833"/>
    </location>
</feature>
<evidence type="ECO:0000313" key="4">
    <source>
        <dbReference type="Proteomes" id="UP000006727"/>
    </source>
</evidence>
<name>A0A7I4AGP7_PHYPA</name>
<evidence type="ECO:0000256" key="2">
    <source>
        <dbReference type="SAM" id="MobiDB-lite"/>
    </source>
</evidence>
<keyword evidence="4" id="KW-1185">Reference proteome</keyword>
<feature type="compositionally biased region" description="Basic and acidic residues" evidence="2">
    <location>
        <begin position="964"/>
        <end position="975"/>
    </location>
</feature>
<dbReference type="KEGG" id="ppp:112288812"/>
<dbReference type="EnsemblPlants" id="Pp3c11_25570V3.2">
    <property type="protein sequence ID" value="Pp3c11_25570V3.2"/>
    <property type="gene ID" value="Pp3c11_25570"/>
</dbReference>
<dbReference type="EMBL" id="ABEU02000011">
    <property type="status" value="NOT_ANNOTATED_CDS"/>
    <property type="molecule type" value="Genomic_DNA"/>
</dbReference>
<dbReference type="SUPFAM" id="SSF48452">
    <property type="entry name" value="TPR-like"/>
    <property type="match status" value="1"/>
</dbReference>
<feature type="compositionally biased region" description="Basic and acidic residues" evidence="2">
    <location>
        <begin position="609"/>
        <end position="629"/>
    </location>
</feature>
<dbReference type="Proteomes" id="UP000006727">
    <property type="component" value="Chromosome 11"/>
</dbReference>
<dbReference type="AlphaFoldDB" id="A0A7I4AGP7"/>
<dbReference type="PANTHER" id="PTHR36888:SF2">
    <property type="entry name" value="TETRATRICOPEPTIDE REPEAT (TPR)-LIKE SUPERFAMILY PROTEIN"/>
    <property type="match status" value="1"/>
</dbReference>
<dbReference type="InParanoid" id="A0A7I4AGP7"/>
<feature type="region of interest" description="Disordered" evidence="2">
    <location>
        <begin position="589"/>
        <end position="714"/>
    </location>
</feature>
<keyword evidence="1" id="KW-0175">Coiled coil</keyword>
<feature type="compositionally biased region" description="Basic and acidic residues" evidence="2">
    <location>
        <begin position="202"/>
        <end position="214"/>
    </location>
</feature>
<feature type="region of interest" description="Disordered" evidence="2">
    <location>
        <begin position="964"/>
        <end position="987"/>
    </location>
</feature>
<dbReference type="InterPro" id="IPR011990">
    <property type="entry name" value="TPR-like_helical_dom_sf"/>
</dbReference>
<reference evidence="3 4" key="1">
    <citation type="journal article" date="2008" name="Science">
        <title>The Physcomitrella genome reveals evolutionary insights into the conquest of land by plants.</title>
        <authorList>
            <person name="Rensing S."/>
            <person name="Lang D."/>
            <person name="Zimmer A."/>
            <person name="Terry A."/>
            <person name="Salamov A."/>
            <person name="Shapiro H."/>
            <person name="Nishiyama T."/>
            <person name="Perroud P.-F."/>
            <person name="Lindquist E."/>
            <person name="Kamisugi Y."/>
            <person name="Tanahashi T."/>
            <person name="Sakakibara K."/>
            <person name="Fujita T."/>
            <person name="Oishi K."/>
            <person name="Shin-I T."/>
            <person name="Kuroki Y."/>
            <person name="Toyoda A."/>
            <person name="Suzuki Y."/>
            <person name="Hashimoto A."/>
            <person name="Yamaguchi K."/>
            <person name="Sugano A."/>
            <person name="Kohara Y."/>
            <person name="Fujiyama A."/>
            <person name="Anterola A."/>
            <person name="Aoki S."/>
            <person name="Ashton N."/>
            <person name="Barbazuk W.B."/>
            <person name="Barker E."/>
            <person name="Bennetzen J."/>
            <person name="Bezanilla M."/>
            <person name="Blankenship R."/>
            <person name="Cho S.H."/>
            <person name="Dutcher S."/>
            <person name="Estelle M."/>
            <person name="Fawcett J.A."/>
            <person name="Gundlach H."/>
            <person name="Hanada K."/>
            <person name="Heyl A."/>
            <person name="Hicks K.A."/>
            <person name="Hugh J."/>
            <person name="Lohr M."/>
            <person name="Mayer K."/>
            <person name="Melkozernov A."/>
            <person name="Murata T."/>
            <person name="Nelson D."/>
            <person name="Pils B."/>
            <person name="Prigge M."/>
            <person name="Reiss B."/>
            <person name="Renner T."/>
            <person name="Rombauts S."/>
            <person name="Rushton P."/>
            <person name="Sanderfoot A."/>
            <person name="Schween G."/>
            <person name="Shiu S.-H."/>
            <person name="Stueber K."/>
            <person name="Theodoulou F.L."/>
            <person name="Tu H."/>
            <person name="Van de Peer Y."/>
            <person name="Verrier P.J."/>
            <person name="Waters E."/>
            <person name="Wood A."/>
            <person name="Yang L."/>
            <person name="Cove D."/>
            <person name="Cuming A."/>
            <person name="Hasebe M."/>
            <person name="Lucas S."/>
            <person name="Mishler D.B."/>
            <person name="Reski R."/>
            <person name="Grigoriev I."/>
            <person name="Quatrano R.S."/>
            <person name="Boore J.L."/>
        </authorList>
    </citation>
    <scope>NUCLEOTIDE SEQUENCE [LARGE SCALE GENOMIC DNA]</scope>
    <source>
        <strain evidence="3 4">cv. Gransden 2004</strain>
    </source>
</reference>
<accession>A0A7I4AGP7</accession>
<gene>
    <name evidence="3" type="primary">LOC112288812</name>
</gene>
<feature type="region of interest" description="Disordered" evidence="2">
    <location>
        <begin position="188"/>
        <end position="214"/>
    </location>
</feature>
<dbReference type="PANTHER" id="PTHR36888">
    <property type="entry name" value="TETRATRICOPEPTIDE-LIKE HELICAL DOMAIN-CONTAINING PROTEIN-RELATED"/>
    <property type="match status" value="1"/>
</dbReference>
<sequence length="987" mass="108986">MGTLTGTLGLTILQSQFARKFRSSRIPDFPGLSAHRFSESNSLILKNLRQSQYLRNIPYTQPLCPASVSWPYESWETESYEEDSTWSRSGFLQPEGGLELLAMALGVLVSVSLAVCRNGATGVSLGFLSCAFLTATCIALRNQIANRCESLLAQFNAVQEALAIQLSSIRSNVLVWGTGNGATVTIRDGESASVPATQHSQRSQEENRREETNEMKSLEIETTLLDISKSVAQLAMVVANLDNKISSMEKVASDNAAKIEILTLGYSKRNKFVEEDTTRVLEECSEESKPFMEQVGNTSTAYFTNTEPLQNGAYRNEDLIVNGSGAQLKWEEAVIKDENINQVKSQVFEGFQSSKTPLTSNRVDVILPSEYDSNVREDQVSLVESNFMAVPNGAESSRMSLSQPTLFKFSNTQVGDTSMELFFQDAGVRVPQEDVATTTEEPMQSKQNITAVEIPKTTRNGAETVVQPAVTKSRLSSSVRNRVEEDTVVRGKSAQGMETVYSKFDGQRQDTSDGKAMRIATSRSSEYVMESSENYRAVPITVSRPNIQRLKRIMNGTDPSAVYAVTLPKTKPKPAESLVVRASQSDAGWDDYEANDRSGVGSRGTTRSQGEERSSSKTDYGQSRRRESPSDSVGADFGGNGSSSDTDKGGNGSKRRQASFRNSDLDYDSGGDSGAESPTSQDKRPPPAGPSYPSERTDSYQNLPGPNSPKPGDEAFRQIIDEVEALLKEGREGLEGRIEVDVADRMLYEAANLCAKAFEMRPSSLIAVGLWGNTLLLHGELKLRFSQNLRSMLPDPPSKSLNRREFREAEEERLELEATLQDVCEECEQLLVEAGRKYRLALSMDRTDMRALYNWGLALCYRGQLIAEEGGETAAQDADKVFLAAIDKFEAMMGLSDEYAAGALLNWGLAMRDRSRLRPLGSKDRRKIMAQAKEIFEEALRLDPNYGQARGAVAASTVELKRLQEYEEEPRESRKAPNSRGLLDWWS</sequence>
<reference evidence="3" key="3">
    <citation type="submission" date="2020-12" db="UniProtKB">
        <authorList>
            <consortium name="EnsemblPlants"/>
        </authorList>
    </citation>
    <scope>IDENTIFICATION</scope>
</reference>
<proteinExistence type="predicted"/>
<evidence type="ECO:0000256" key="1">
    <source>
        <dbReference type="SAM" id="Coils"/>
    </source>
</evidence>
<dbReference type="GeneID" id="112288812"/>
<dbReference type="Gene3D" id="1.25.40.10">
    <property type="entry name" value="Tetratricopeptide repeat domain"/>
    <property type="match status" value="1"/>
</dbReference>